<evidence type="ECO:0000313" key="5">
    <source>
        <dbReference type="EMBL" id="MFL2101767.1"/>
    </source>
</evidence>
<organism evidence="5 6">
    <name type="scientific">Marinilactibacillus psychrotolerans</name>
    <dbReference type="NCBI Taxonomy" id="191770"/>
    <lineage>
        <taxon>Bacteria</taxon>
        <taxon>Bacillati</taxon>
        <taxon>Bacillota</taxon>
        <taxon>Bacilli</taxon>
        <taxon>Lactobacillales</taxon>
        <taxon>Carnobacteriaceae</taxon>
        <taxon>Marinilactibacillus</taxon>
    </lineage>
</organism>
<dbReference type="InterPro" id="IPR053162">
    <property type="entry name" value="DnaD"/>
</dbReference>
<feature type="domain" description="DnaD N-terminal" evidence="4">
    <location>
        <begin position="20"/>
        <end position="119"/>
    </location>
</feature>
<comment type="similarity">
    <text evidence="1">Belongs to the DnaB/DnaD family.</text>
</comment>
<dbReference type="InterPro" id="IPR036388">
    <property type="entry name" value="WH-like_DNA-bd_sf"/>
</dbReference>
<dbReference type="RefSeq" id="WP_249934180.1">
    <property type="nucleotide sequence ID" value="NZ_JBGQQI010000001.1"/>
</dbReference>
<dbReference type="Pfam" id="PF21984">
    <property type="entry name" value="DnaD_N"/>
    <property type="match status" value="1"/>
</dbReference>
<feature type="domain" description="DnaB/C C-terminal" evidence="3">
    <location>
        <begin position="133"/>
        <end position="205"/>
    </location>
</feature>
<protein>
    <submittedName>
        <fullName evidence="5">DnaD domain-containing protein</fullName>
    </submittedName>
</protein>
<evidence type="ECO:0000259" key="4">
    <source>
        <dbReference type="Pfam" id="PF21984"/>
    </source>
</evidence>
<dbReference type="PANTHER" id="PTHR37293:SF6">
    <property type="entry name" value="DNA REPLICATION PROTEIN DNAD"/>
    <property type="match status" value="1"/>
</dbReference>
<dbReference type="Gene3D" id="1.10.10.630">
    <property type="entry name" value="DnaD domain-like"/>
    <property type="match status" value="1"/>
</dbReference>
<proteinExistence type="inferred from homology"/>
<dbReference type="InterPro" id="IPR034829">
    <property type="entry name" value="DnaD-like_sf"/>
</dbReference>
<dbReference type="EMBL" id="JBGQQK010000001">
    <property type="protein sequence ID" value="MFL2101767.1"/>
    <property type="molecule type" value="Genomic_DNA"/>
</dbReference>
<dbReference type="Gene3D" id="1.10.10.10">
    <property type="entry name" value="Winged helix-like DNA-binding domain superfamily/Winged helix DNA-binding domain"/>
    <property type="match status" value="1"/>
</dbReference>
<dbReference type="Proteomes" id="UP001625374">
    <property type="component" value="Unassembled WGS sequence"/>
</dbReference>
<dbReference type="NCBIfam" id="TIGR01446">
    <property type="entry name" value="DnaD_dom"/>
    <property type="match status" value="1"/>
</dbReference>
<comment type="caution">
    <text evidence="5">The sequence shown here is derived from an EMBL/GenBank/DDBJ whole genome shotgun (WGS) entry which is preliminary data.</text>
</comment>
<accession>A0ABW8UKC5</accession>
<evidence type="ECO:0000259" key="3">
    <source>
        <dbReference type="Pfam" id="PF07261"/>
    </source>
</evidence>
<sequence>MRPLNEELFKEWLKSGHVTISTLLLQTYKQLGLSNENLVFLIQLKSFVDQGEGFPNINVIADRMKISRDDAFKEVHALINKDVLTINTKVDEEGKSKDEFSFDLLWEKVLLCLKQNNNEKMQMQTEINSKELYQLFEKEFGRPLSPIEIQTLNMWIDEDHYKPELIQMALREAVLSQVYSLKYIDRILLNWEKKNIRSKDQVEKESKQYRNKKVQDSISTSQPSKPVPMYDWLKDFKD</sequence>
<dbReference type="InterPro" id="IPR053843">
    <property type="entry name" value="DnaD_N"/>
</dbReference>
<evidence type="ECO:0000256" key="1">
    <source>
        <dbReference type="ARBA" id="ARBA00093462"/>
    </source>
</evidence>
<dbReference type="SUPFAM" id="SSF158499">
    <property type="entry name" value="DnaD domain-like"/>
    <property type="match status" value="1"/>
</dbReference>
<feature type="compositionally biased region" description="Basic and acidic residues" evidence="2">
    <location>
        <begin position="199"/>
        <end position="208"/>
    </location>
</feature>
<reference evidence="5 6" key="1">
    <citation type="submission" date="2024-08" db="EMBL/GenBank/DDBJ databases">
        <authorList>
            <person name="Arias E."/>
        </authorList>
    </citation>
    <scope>NUCLEOTIDE SEQUENCE [LARGE SCALE GENOMIC DNA]</scope>
    <source>
        <strain evidence="5 6">FAM 24106</strain>
    </source>
</reference>
<dbReference type="InterPro" id="IPR006343">
    <property type="entry name" value="DnaB/C_C"/>
</dbReference>
<evidence type="ECO:0000313" key="6">
    <source>
        <dbReference type="Proteomes" id="UP001625374"/>
    </source>
</evidence>
<dbReference type="PANTHER" id="PTHR37293">
    <property type="entry name" value="PHAGE REPLICATION PROTEIN-RELATED"/>
    <property type="match status" value="1"/>
</dbReference>
<feature type="region of interest" description="Disordered" evidence="2">
    <location>
        <begin position="199"/>
        <end position="238"/>
    </location>
</feature>
<gene>
    <name evidence="5" type="ORF">ACEN37_00720</name>
</gene>
<keyword evidence="6" id="KW-1185">Reference proteome</keyword>
<evidence type="ECO:0000256" key="2">
    <source>
        <dbReference type="SAM" id="MobiDB-lite"/>
    </source>
</evidence>
<dbReference type="Pfam" id="PF07261">
    <property type="entry name" value="DnaB_2"/>
    <property type="match status" value="1"/>
</dbReference>
<name>A0ABW8UKC5_9LACT</name>